<dbReference type="EMBL" id="QFNF01000040">
    <property type="protein sequence ID" value="PZO74624.1"/>
    <property type="molecule type" value="Genomic_DNA"/>
</dbReference>
<dbReference type="Proteomes" id="UP000248614">
    <property type="component" value="Unassembled WGS sequence"/>
</dbReference>
<protein>
    <submittedName>
        <fullName evidence="2">Competence protein</fullName>
    </submittedName>
</protein>
<accession>A0A2W4YY52</accession>
<reference evidence="2 3" key="1">
    <citation type="submission" date="2017-08" db="EMBL/GenBank/DDBJ databases">
        <title>Infants hospitalized years apart are colonized by the same room-sourced microbial strains.</title>
        <authorList>
            <person name="Brooks B."/>
            <person name="Olm M.R."/>
            <person name="Firek B.A."/>
            <person name="Baker R."/>
            <person name="Thomas B.C."/>
            <person name="Morowitz M.J."/>
            <person name="Banfield J.F."/>
        </authorList>
    </citation>
    <scope>NUCLEOTIDE SEQUENCE [LARGE SCALE GENOMIC DNA]</scope>
    <source>
        <strain evidence="2">S2_018_000_R3_110</strain>
    </source>
</reference>
<dbReference type="AlphaFoldDB" id="A0A2W4YY52"/>
<dbReference type="NCBIfam" id="TIGR00199">
    <property type="entry name" value="PncC_domain"/>
    <property type="match status" value="1"/>
</dbReference>
<evidence type="ECO:0000313" key="3">
    <source>
        <dbReference type="Proteomes" id="UP000248614"/>
    </source>
</evidence>
<dbReference type="InterPro" id="IPR008136">
    <property type="entry name" value="CinA_C"/>
</dbReference>
<gene>
    <name evidence="2" type="ORF">DI632_12945</name>
</gene>
<dbReference type="Gene3D" id="3.90.950.20">
    <property type="entry name" value="CinA-like"/>
    <property type="match status" value="1"/>
</dbReference>
<sequence length="179" mass="18290">MDNILPPELVDAARRVVDANRAAARRIALAESCTGGLVSAAITEIPGCSDVFEAGFVTYSNDAKIELVKVSSDVIETFGAVSIATAWSMAQGALEATQADVAVAITGVAGPGGGSEKKPVGTVVFARAEKGGDPAQVVADLRQFGDQGRGAIRLQAALCALELLLPPDVASEEPVEESP</sequence>
<evidence type="ECO:0000313" key="2">
    <source>
        <dbReference type="EMBL" id="PZO74624.1"/>
    </source>
</evidence>
<proteinExistence type="predicted"/>
<dbReference type="SUPFAM" id="SSF142433">
    <property type="entry name" value="CinA-like"/>
    <property type="match status" value="1"/>
</dbReference>
<organism evidence="2 3">
    <name type="scientific">Sphingomonas hengshuiensis</name>
    <dbReference type="NCBI Taxonomy" id="1609977"/>
    <lineage>
        <taxon>Bacteria</taxon>
        <taxon>Pseudomonadati</taxon>
        <taxon>Pseudomonadota</taxon>
        <taxon>Alphaproteobacteria</taxon>
        <taxon>Sphingomonadales</taxon>
        <taxon>Sphingomonadaceae</taxon>
        <taxon>Sphingomonas</taxon>
    </lineage>
</organism>
<dbReference type="InterPro" id="IPR036653">
    <property type="entry name" value="CinA-like_C"/>
</dbReference>
<comment type="caution">
    <text evidence="2">The sequence shown here is derived from an EMBL/GenBank/DDBJ whole genome shotgun (WGS) entry which is preliminary data.</text>
</comment>
<feature type="domain" description="CinA C-terminal" evidence="1">
    <location>
        <begin position="13"/>
        <end position="165"/>
    </location>
</feature>
<dbReference type="Pfam" id="PF02464">
    <property type="entry name" value="CinA"/>
    <property type="match status" value="1"/>
</dbReference>
<name>A0A2W4YY52_9SPHN</name>
<evidence type="ECO:0000259" key="1">
    <source>
        <dbReference type="Pfam" id="PF02464"/>
    </source>
</evidence>